<dbReference type="EMBL" id="MN740848">
    <property type="protein sequence ID" value="QHU15063.1"/>
    <property type="molecule type" value="Genomic_DNA"/>
</dbReference>
<sequence length="143" mass="15831">MVKKVVTSMFNKYVDFFANFNVLGLAIGLMIGSNLKEVAGDFIDGIIMPFIKPILGTITGGRDLKFKIPGTEVELDLDKVTASSIKFGALSVIIFVMLQLGVQIKKPVQWVSVRNWDKMKKNKNVKLTSTNSRTSKSNKGFTL</sequence>
<dbReference type="Gene3D" id="1.10.1200.120">
    <property type="entry name" value="Large-conductance mechanosensitive channel, MscL, domain 1"/>
    <property type="match status" value="1"/>
</dbReference>
<reference evidence="2" key="1">
    <citation type="journal article" date="2020" name="Nature">
        <title>Giant virus diversity and host interactions through global metagenomics.</title>
        <authorList>
            <person name="Schulz F."/>
            <person name="Roux S."/>
            <person name="Paez-Espino D."/>
            <person name="Jungbluth S."/>
            <person name="Walsh D.A."/>
            <person name="Denef V.J."/>
            <person name="McMahon K.D."/>
            <person name="Konstantinidis K.T."/>
            <person name="Eloe-Fadrosh E.A."/>
            <person name="Kyrpides N.C."/>
            <person name="Woyke T."/>
        </authorList>
    </citation>
    <scope>NUCLEOTIDE SEQUENCE</scope>
    <source>
        <strain evidence="2">GVMAG-S-1102244-55</strain>
    </source>
</reference>
<evidence type="ECO:0000256" key="1">
    <source>
        <dbReference type="SAM" id="Phobius"/>
    </source>
</evidence>
<proteinExistence type="predicted"/>
<accession>A0A6C0KCF0</accession>
<dbReference type="Pfam" id="PF01741">
    <property type="entry name" value="MscL"/>
    <property type="match status" value="1"/>
</dbReference>
<evidence type="ECO:0008006" key="3">
    <source>
        <dbReference type="Google" id="ProtNLM"/>
    </source>
</evidence>
<protein>
    <recommendedName>
        <fullName evidence="3">Large conductance mechanosensitive channel protein</fullName>
    </recommendedName>
</protein>
<feature type="transmembrane region" description="Helical" evidence="1">
    <location>
        <begin position="12"/>
        <end position="32"/>
    </location>
</feature>
<organism evidence="2">
    <name type="scientific">viral metagenome</name>
    <dbReference type="NCBI Taxonomy" id="1070528"/>
    <lineage>
        <taxon>unclassified sequences</taxon>
        <taxon>metagenomes</taxon>
        <taxon>organismal metagenomes</taxon>
    </lineage>
</organism>
<dbReference type="SUPFAM" id="SSF81330">
    <property type="entry name" value="Gated mechanosensitive channel"/>
    <property type="match status" value="1"/>
</dbReference>
<keyword evidence="1" id="KW-0472">Membrane</keyword>
<dbReference type="AlphaFoldDB" id="A0A6C0KCF0"/>
<keyword evidence="1" id="KW-1133">Transmembrane helix</keyword>
<dbReference type="InterPro" id="IPR037673">
    <property type="entry name" value="MSC/AndL"/>
</dbReference>
<evidence type="ECO:0000313" key="2">
    <source>
        <dbReference type="EMBL" id="QHU15063.1"/>
    </source>
</evidence>
<feature type="transmembrane region" description="Helical" evidence="1">
    <location>
        <begin position="85"/>
        <end position="104"/>
    </location>
</feature>
<name>A0A6C0KCF0_9ZZZZ</name>
<keyword evidence="1" id="KW-0812">Transmembrane</keyword>
<dbReference type="InterPro" id="IPR036019">
    <property type="entry name" value="MscL_channel"/>
</dbReference>